<gene>
    <name evidence="2" type="ORF">PAHAL_5G133700</name>
</gene>
<reference evidence="2" key="1">
    <citation type="submission" date="2018-04" db="EMBL/GenBank/DDBJ databases">
        <title>WGS assembly of Panicum hallii.</title>
        <authorList>
            <person name="Lovell J."/>
            <person name="Jenkins J."/>
            <person name="Lowry D."/>
            <person name="Mamidi S."/>
            <person name="Sreedasyam A."/>
            <person name="Weng X."/>
            <person name="Barry K."/>
            <person name="Bonette J."/>
            <person name="Campitelli B."/>
            <person name="Daum C."/>
            <person name="Gordon S."/>
            <person name="Gould B."/>
            <person name="Lipzen A."/>
            <person name="Macqueen A."/>
            <person name="Palacio-Mejia J."/>
            <person name="Plott C."/>
            <person name="Shakirov E."/>
            <person name="Shu S."/>
            <person name="Yoshinaga Y."/>
            <person name="Zane M."/>
            <person name="Rokhsar D."/>
            <person name="Grimwood J."/>
            <person name="Schmutz J."/>
            <person name="Juenger T."/>
        </authorList>
    </citation>
    <scope>NUCLEOTIDE SEQUENCE [LARGE SCALE GENOMIC DNA]</scope>
    <source>
        <strain evidence="2">FIL2</strain>
    </source>
</reference>
<sequence length="60" mass="6628">MPSNMAVITLEKYSSYCAGPTACSQLNPSYNWEDHMEATTQNTQLNHSADGYQTISSQPN</sequence>
<feature type="region of interest" description="Disordered" evidence="1">
    <location>
        <begin position="41"/>
        <end position="60"/>
    </location>
</feature>
<dbReference type="AlphaFoldDB" id="A0A2T8IJZ8"/>
<dbReference type="EMBL" id="CM008050">
    <property type="protein sequence ID" value="PVH37956.1"/>
    <property type="molecule type" value="Genomic_DNA"/>
</dbReference>
<name>A0A2T8IJZ8_9POAL</name>
<dbReference type="Gramene" id="PVH37956">
    <property type="protein sequence ID" value="PVH37956"/>
    <property type="gene ID" value="PAHAL_5G133700"/>
</dbReference>
<protein>
    <submittedName>
        <fullName evidence="2">Uncharacterized protein</fullName>
    </submittedName>
</protein>
<accession>A0A2T8IJZ8</accession>
<dbReference type="Proteomes" id="UP000243499">
    <property type="component" value="Chromosome 5"/>
</dbReference>
<evidence type="ECO:0000256" key="1">
    <source>
        <dbReference type="SAM" id="MobiDB-lite"/>
    </source>
</evidence>
<evidence type="ECO:0000313" key="2">
    <source>
        <dbReference type="EMBL" id="PVH37956.1"/>
    </source>
</evidence>
<proteinExistence type="predicted"/>
<organism evidence="2">
    <name type="scientific">Panicum hallii</name>
    <dbReference type="NCBI Taxonomy" id="206008"/>
    <lineage>
        <taxon>Eukaryota</taxon>
        <taxon>Viridiplantae</taxon>
        <taxon>Streptophyta</taxon>
        <taxon>Embryophyta</taxon>
        <taxon>Tracheophyta</taxon>
        <taxon>Spermatophyta</taxon>
        <taxon>Magnoliopsida</taxon>
        <taxon>Liliopsida</taxon>
        <taxon>Poales</taxon>
        <taxon>Poaceae</taxon>
        <taxon>PACMAD clade</taxon>
        <taxon>Panicoideae</taxon>
        <taxon>Panicodae</taxon>
        <taxon>Paniceae</taxon>
        <taxon>Panicinae</taxon>
        <taxon>Panicum</taxon>
        <taxon>Panicum sect. Panicum</taxon>
    </lineage>
</organism>